<dbReference type="InterPro" id="IPR029056">
    <property type="entry name" value="Ribokinase-like"/>
</dbReference>
<dbReference type="RefSeq" id="WP_101541378.1">
    <property type="nucleotide sequence ID" value="NZ_PKGU01000002.1"/>
</dbReference>
<keyword evidence="2" id="KW-0808">Transferase</keyword>
<gene>
    <name evidence="5" type="ORF">CYJ32_04375</name>
</gene>
<dbReference type="InterPro" id="IPR011611">
    <property type="entry name" value="PfkB_dom"/>
</dbReference>
<evidence type="ECO:0000256" key="3">
    <source>
        <dbReference type="ARBA" id="ARBA00022777"/>
    </source>
</evidence>
<dbReference type="Proteomes" id="UP000242263">
    <property type="component" value="Unassembled WGS sequence"/>
</dbReference>
<proteinExistence type="inferred from homology"/>
<accession>A0A2I1M629</accession>
<dbReference type="Gene3D" id="3.40.1190.20">
    <property type="match status" value="1"/>
</dbReference>
<comment type="caution">
    <text evidence="5">The sequence shown here is derived from an EMBL/GenBank/DDBJ whole genome shotgun (WGS) entry which is preliminary data.</text>
</comment>
<feature type="domain" description="Carbohydrate kinase PfkB" evidence="4">
    <location>
        <begin position="21"/>
        <end position="281"/>
    </location>
</feature>
<comment type="similarity">
    <text evidence="1">Belongs to the carbohydrate kinase PfkB family.</text>
</comment>
<dbReference type="PANTHER" id="PTHR43085:SF57">
    <property type="entry name" value="CARBOHYDRATE KINASE PFKB DOMAIN-CONTAINING PROTEIN"/>
    <property type="match status" value="1"/>
</dbReference>
<sequence length="299" mass="32782">MTQPIVVSLGEILWDMLPEGKRAGGAPVNFTYHASHNGSIGRSISAVGNDSLGDELVAAVKNAGIDAIIQRNDFPTGTVGVVLNDGIPTYEIVEGVAWDHIALTDELIDVVAQADAVCFGSLACREEESRNTLLELLKHTKPCALKYYDINIRADYFSQELIEEQLKAATVFKINDDELELLRPMFNVEGSDEEACAWFIKNYDLDYMILTGGSRFSIIMHKDGEVSHVKTPRVKVNDTVGAGDSFSGTFTSEILRGTPLHEAHVRACNVAAYVCTQAGAWPEYPENIPDYVQQQGLDK</sequence>
<dbReference type="SUPFAM" id="SSF53613">
    <property type="entry name" value="Ribokinase-like"/>
    <property type="match status" value="1"/>
</dbReference>
<dbReference type="EMBL" id="PKGU01000002">
    <property type="protein sequence ID" value="PKZ15600.1"/>
    <property type="molecule type" value="Genomic_DNA"/>
</dbReference>
<reference evidence="5 6" key="1">
    <citation type="submission" date="2017-12" db="EMBL/GenBank/DDBJ databases">
        <title>Phylogenetic diversity of female urinary microbiome.</title>
        <authorList>
            <person name="Thomas-White K."/>
            <person name="Wolfe A.J."/>
        </authorList>
    </citation>
    <scope>NUCLEOTIDE SEQUENCE [LARGE SCALE GENOMIC DNA]</scope>
    <source>
        <strain evidence="5 6">UMB0064</strain>
    </source>
</reference>
<dbReference type="InterPro" id="IPR050306">
    <property type="entry name" value="PfkB_Carbo_kinase"/>
</dbReference>
<evidence type="ECO:0000259" key="4">
    <source>
        <dbReference type="Pfam" id="PF00294"/>
    </source>
</evidence>
<organism evidence="5 6">
    <name type="scientific">Alloscardovia omnicolens</name>
    <dbReference type="NCBI Taxonomy" id="419015"/>
    <lineage>
        <taxon>Bacteria</taxon>
        <taxon>Bacillati</taxon>
        <taxon>Actinomycetota</taxon>
        <taxon>Actinomycetes</taxon>
        <taxon>Bifidobacteriales</taxon>
        <taxon>Bifidobacteriaceae</taxon>
        <taxon>Alloscardovia</taxon>
    </lineage>
</organism>
<dbReference type="GO" id="GO:0016301">
    <property type="term" value="F:kinase activity"/>
    <property type="evidence" value="ECO:0007669"/>
    <property type="project" value="UniProtKB-KW"/>
</dbReference>
<dbReference type="PANTHER" id="PTHR43085">
    <property type="entry name" value="HEXOKINASE FAMILY MEMBER"/>
    <property type="match status" value="1"/>
</dbReference>
<dbReference type="CDD" id="cd01167">
    <property type="entry name" value="bac_FRK"/>
    <property type="match status" value="1"/>
</dbReference>
<evidence type="ECO:0000313" key="5">
    <source>
        <dbReference type="EMBL" id="PKZ15600.1"/>
    </source>
</evidence>
<dbReference type="AlphaFoldDB" id="A0A2I1M629"/>
<evidence type="ECO:0000256" key="2">
    <source>
        <dbReference type="ARBA" id="ARBA00022679"/>
    </source>
</evidence>
<evidence type="ECO:0000256" key="1">
    <source>
        <dbReference type="ARBA" id="ARBA00010688"/>
    </source>
</evidence>
<keyword evidence="3 5" id="KW-0418">Kinase</keyword>
<dbReference type="Pfam" id="PF00294">
    <property type="entry name" value="PfkB"/>
    <property type="match status" value="1"/>
</dbReference>
<name>A0A2I1M629_9BIFI</name>
<protein>
    <submittedName>
        <fullName evidence="5">Carbohydrate kinase</fullName>
    </submittedName>
</protein>
<evidence type="ECO:0000313" key="6">
    <source>
        <dbReference type="Proteomes" id="UP000242263"/>
    </source>
</evidence>